<dbReference type="InterPro" id="IPR039894">
    <property type="entry name" value="Pus10-like"/>
</dbReference>
<dbReference type="InterPro" id="IPR020103">
    <property type="entry name" value="PsdUridine_synth_cat_dom_sf"/>
</dbReference>
<comment type="similarity">
    <text evidence="1">Belongs to the pseudouridine synthase Pus10 family.</text>
</comment>
<proteinExistence type="inferred from homology"/>
<dbReference type="AlphaFoldDB" id="V6LRC1"/>
<dbReference type="GO" id="GO:0003723">
    <property type="term" value="F:RNA binding"/>
    <property type="evidence" value="ECO:0007669"/>
    <property type="project" value="InterPro"/>
</dbReference>
<keyword evidence="8" id="KW-1185">Reference proteome</keyword>
<dbReference type="FunFam" id="3.30.70.3190:FF:000001">
    <property type="entry name" value="tRNA pseudouridine synthase Pus10"/>
    <property type="match status" value="1"/>
</dbReference>
<organism evidence="6">
    <name type="scientific">Spironucleus salmonicida</name>
    <dbReference type="NCBI Taxonomy" id="348837"/>
    <lineage>
        <taxon>Eukaryota</taxon>
        <taxon>Metamonada</taxon>
        <taxon>Diplomonadida</taxon>
        <taxon>Hexamitidae</taxon>
        <taxon>Hexamitinae</taxon>
        <taxon>Spironucleus</taxon>
    </lineage>
</organism>
<dbReference type="OrthoDB" id="271937at2759"/>
<evidence type="ECO:0000256" key="1">
    <source>
        <dbReference type="ARBA" id="ARBA00009652"/>
    </source>
</evidence>
<evidence type="ECO:0000256" key="3">
    <source>
        <dbReference type="ARBA" id="ARBA00022694"/>
    </source>
</evidence>
<evidence type="ECO:0000259" key="5">
    <source>
        <dbReference type="Pfam" id="PF21238"/>
    </source>
</evidence>
<dbReference type="Gene3D" id="3.30.70.3190">
    <property type="match status" value="1"/>
</dbReference>
<dbReference type="InterPro" id="IPR048741">
    <property type="entry name" value="Pus10-like_C"/>
</dbReference>
<dbReference type="VEuPathDB" id="GiardiaDB:SS50377_23323"/>
<dbReference type="EMBL" id="KI546046">
    <property type="protein sequence ID" value="EST47192.1"/>
    <property type="molecule type" value="Genomic_DNA"/>
</dbReference>
<accession>V6LRC1</accession>
<dbReference type="Proteomes" id="UP000018208">
    <property type="component" value="Unassembled WGS sequence"/>
</dbReference>
<gene>
    <name evidence="6" type="ORF">SS50377_12702</name>
    <name evidence="7" type="ORF">SS50377_23323</name>
</gene>
<dbReference type="Pfam" id="PF21238">
    <property type="entry name" value="Pus10_C"/>
    <property type="match status" value="1"/>
</dbReference>
<dbReference type="PANTHER" id="PTHR21568:SF0">
    <property type="entry name" value="TRNA PSEUDOURIDINE SYNTHASE PUS10"/>
    <property type="match status" value="1"/>
</dbReference>
<keyword evidence="3" id="KW-0819">tRNA processing</keyword>
<protein>
    <recommendedName>
        <fullName evidence="2">tRNA pseudouridine(55) synthase</fullName>
        <ecNumber evidence="2">5.4.99.25</ecNumber>
    </recommendedName>
</protein>
<sequence length="532" mass="61848">MNEYFKTIFSANYDDVITQIEYISQTACAYCVLRFLNVQSISHFTKNTDELQNDFISVTKKFTICNFCVSCHNILPALSNIKFREKLSTYILTSGFEYNQYLLNVTIPPYYLLNDAIYKHQLIQMNYKVYTQSEDKYIKRKENFEDTSFKKIMLSVIPIKKAAKFILGPYLSKSLDVPVHYLSYFRCEITLKSTQQIKWTQQQLSQLPKSLRRIRSKEIRQGAEADIGLDAEVSRIISKDGYNINILKQMCQPPEVEPVIDFQFNIDRDPVYITGRYLKLQRGIAQTGDEKQESDEDQDIQSLPYAMNTILEPIFRKYVDFDKFVFHAAGREDIDVRMLGNGRPFIAELQQAKNACRLDWIKISIEIDQELGKQNFIRIYNQQLAIYEKFKDKLMVALYSGGQEKQKKYRAVCCANKIIDNIHIENLNLVQKTPIRVLHRRSLMNRAKTIFKIATTAQKGNFFTIDILASAGAYIKEFVHGDFGRTFPNLRDFIGADVEILQLDVMGVEMVWPPADVPQWIETIGDPDEKYE</sequence>
<evidence type="ECO:0000313" key="8">
    <source>
        <dbReference type="Proteomes" id="UP000018208"/>
    </source>
</evidence>
<evidence type="ECO:0000313" key="6">
    <source>
        <dbReference type="EMBL" id="EST47192.1"/>
    </source>
</evidence>
<dbReference type="GO" id="GO:0160148">
    <property type="term" value="F:tRNA pseudouridine(55) synthase activity"/>
    <property type="evidence" value="ECO:0007669"/>
    <property type="project" value="UniProtKB-EC"/>
</dbReference>
<dbReference type="EMBL" id="AUWU02000003">
    <property type="protein sequence ID" value="KAH0575683.1"/>
    <property type="molecule type" value="Genomic_DNA"/>
</dbReference>
<evidence type="ECO:0000256" key="4">
    <source>
        <dbReference type="ARBA" id="ARBA00023235"/>
    </source>
</evidence>
<evidence type="ECO:0000256" key="2">
    <source>
        <dbReference type="ARBA" id="ARBA00012787"/>
    </source>
</evidence>
<reference evidence="6 7" key="1">
    <citation type="journal article" date="2014" name="PLoS Genet.">
        <title>The Genome of Spironucleus salmonicida Highlights a Fish Pathogen Adapted to Fluctuating Environments.</title>
        <authorList>
            <person name="Xu F."/>
            <person name="Jerlstrom-Hultqvist J."/>
            <person name="Einarsson E."/>
            <person name="Astvaldsson A."/>
            <person name="Svard S.G."/>
            <person name="Andersson J.O."/>
        </authorList>
    </citation>
    <scope>NUCLEOTIDE SEQUENCE</scope>
    <source>
        <strain evidence="7">ATCC 50377</strain>
    </source>
</reference>
<dbReference type="PANTHER" id="PTHR21568">
    <property type="entry name" value="TRNA PSEUDOURIDINE SYNTHASE PUS10"/>
    <property type="match status" value="1"/>
</dbReference>
<dbReference type="EC" id="5.4.99.25" evidence="2"/>
<dbReference type="GO" id="GO:0031119">
    <property type="term" value="P:tRNA pseudouridine synthesis"/>
    <property type="evidence" value="ECO:0007669"/>
    <property type="project" value="TreeGrafter"/>
</dbReference>
<dbReference type="SUPFAM" id="SSF55120">
    <property type="entry name" value="Pseudouridine synthase"/>
    <property type="match status" value="1"/>
</dbReference>
<feature type="domain" description="Pus10-like C-terminal" evidence="5">
    <location>
        <begin position="272"/>
        <end position="509"/>
    </location>
</feature>
<name>V6LRC1_9EUKA</name>
<reference evidence="7" key="2">
    <citation type="submission" date="2020-12" db="EMBL/GenBank/DDBJ databases">
        <title>New Spironucleus salmonicida genome in near-complete chromosomes.</title>
        <authorList>
            <person name="Xu F."/>
            <person name="Kurt Z."/>
            <person name="Jimenez-Gonzalez A."/>
            <person name="Astvaldsson A."/>
            <person name="Andersson J.O."/>
            <person name="Svard S.G."/>
        </authorList>
    </citation>
    <scope>NUCLEOTIDE SEQUENCE</scope>
    <source>
        <strain evidence="7">ATCC 50377</strain>
    </source>
</reference>
<evidence type="ECO:0000313" key="7">
    <source>
        <dbReference type="EMBL" id="KAH0575683.1"/>
    </source>
</evidence>
<keyword evidence="4" id="KW-0413">Isomerase</keyword>